<dbReference type="Proteomes" id="UP000248044">
    <property type="component" value="Chromosome"/>
</dbReference>
<evidence type="ECO:0000313" key="1">
    <source>
        <dbReference type="EMBL" id="AWR94548.1"/>
    </source>
</evidence>
<evidence type="ECO:0000313" key="2">
    <source>
        <dbReference type="Proteomes" id="UP000248044"/>
    </source>
</evidence>
<gene>
    <name evidence="1" type="ORF">DFR85_08010</name>
</gene>
<dbReference type="OrthoDB" id="46187at2157"/>
<proteinExistence type="predicted"/>
<accession>A0A2U9IES6</accession>
<sequence>MFIKIDEKQFDNIITKFKELVYDYNSKIKVYDVYLKPFHVVHKNGKKYFYIGKYWYKLEKINGKLKWIYLGKEKPVNEMPDPPKFPEFTIIKDNNDYLVDEKLLYHFK</sequence>
<dbReference type="GeneID" id="36832092"/>
<keyword evidence="2" id="KW-1185">Reference proteome</keyword>
<protein>
    <submittedName>
        <fullName evidence="1">Uncharacterized protein</fullName>
    </submittedName>
</protein>
<organism evidence="1 2">
    <name type="scientific">Acidianus brierleyi</name>
    <dbReference type="NCBI Taxonomy" id="41673"/>
    <lineage>
        <taxon>Archaea</taxon>
        <taxon>Thermoproteota</taxon>
        <taxon>Thermoprotei</taxon>
        <taxon>Sulfolobales</taxon>
        <taxon>Sulfolobaceae</taxon>
        <taxon>Acidianus</taxon>
    </lineage>
</organism>
<dbReference type="KEGG" id="abri:DFR85_08010"/>
<dbReference type="AlphaFoldDB" id="A0A2U9IES6"/>
<dbReference type="RefSeq" id="WP_110270429.1">
    <property type="nucleotide sequence ID" value="NZ_CP029289.2"/>
</dbReference>
<dbReference type="EMBL" id="CP029289">
    <property type="protein sequence ID" value="AWR94548.1"/>
    <property type="molecule type" value="Genomic_DNA"/>
</dbReference>
<name>A0A2U9IES6_9CREN</name>
<reference evidence="1 2" key="1">
    <citation type="submission" date="2018-05" db="EMBL/GenBank/DDBJ databases">
        <title>Complete Genome Sequences of Extremely Thermoacidophilic, Metal-Mobilizing Type-Strain Members of the Archaeal Family Sulfolobaceae: Acidianus brierleyi DSM-1651T, Acidianus sulfidivorans DSM-18786T, Metallosphaera hakonensis DSM-7519T, and Metallosphaera prunae DSM-10039T.</title>
        <authorList>
            <person name="Counts J.A."/>
            <person name="Kelly R.M."/>
        </authorList>
    </citation>
    <scope>NUCLEOTIDE SEQUENCE [LARGE SCALE GENOMIC DNA]</scope>
    <source>
        <strain evidence="1 2">DSM 1651</strain>
    </source>
</reference>